<protein>
    <submittedName>
        <fullName evidence="3">Histidine triad (HIT) protein</fullName>
    </submittedName>
</protein>
<keyword evidence="4" id="KW-1185">Reference proteome</keyword>
<gene>
    <name evidence="3" type="ORF">BPSY_0035</name>
</gene>
<reference evidence="3 4" key="1">
    <citation type="submission" date="2014-03" db="EMBL/GenBank/DDBJ databases">
        <title>Genomics of Bifidobacteria.</title>
        <authorList>
            <person name="Ventura M."/>
            <person name="Milani C."/>
            <person name="Lugli G.A."/>
        </authorList>
    </citation>
    <scope>NUCLEOTIDE SEQUENCE [LARGE SCALE GENOMIC DNA]</scope>
    <source>
        <strain evidence="3 4">LMG 21775</strain>
    </source>
</reference>
<evidence type="ECO:0000313" key="4">
    <source>
        <dbReference type="Proteomes" id="UP000029050"/>
    </source>
</evidence>
<evidence type="ECO:0000259" key="2">
    <source>
        <dbReference type="PROSITE" id="PS51084"/>
    </source>
</evidence>
<dbReference type="AlphaFoldDB" id="A0A087CNJ9"/>
<organism evidence="3 4">
    <name type="scientific">Bifidobacterium psychraerophilum</name>
    <dbReference type="NCBI Taxonomy" id="218140"/>
    <lineage>
        <taxon>Bacteria</taxon>
        <taxon>Bacillati</taxon>
        <taxon>Actinomycetota</taxon>
        <taxon>Actinomycetes</taxon>
        <taxon>Bifidobacteriales</taxon>
        <taxon>Bifidobacteriaceae</taxon>
        <taxon>Bifidobacterium</taxon>
    </lineage>
</organism>
<dbReference type="PROSITE" id="PS51084">
    <property type="entry name" value="HIT_2"/>
    <property type="match status" value="1"/>
</dbReference>
<comment type="caution">
    <text evidence="3">The sequence shown here is derived from an EMBL/GenBank/DDBJ whole genome shotgun (WGS) entry which is preliminary data.</text>
</comment>
<accession>A0A087CNJ9</accession>
<dbReference type="EMBL" id="JGZI01000001">
    <property type="protein sequence ID" value="KFI84849.1"/>
    <property type="molecule type" value="Genomic_DNA"/>
</dbReference>
<dbReference type="Gene3D" id="3.30.428.10">
    <property type="entry name" value="HIT-like"/>
    <property type="match status" value="1"/>
</dbReference>
<dbReference type="GO" id="GO:0003824">
    <property type="term" value="F:catalytic activity"/>
    <property type="evidence" value="ECO:0007669"/>
    <property type="project" value="InterPro"/>
</dbReference>
<dbReference type="RefSeq" id="WP_033498338.1">
    <property type="nucleotide sequence ID" value="NZ_JGZI01000001.1"/>
</dbReference>
<dbReference type="GeneID" id="98299285"/>
<proteinExistence type="predicted"/>
<dbReference type="STRING" id="218140.BPSY_0035"/>
<comment type="caution">
    <text evidence="1">Lacks conserved residue(s) required for the propagation of feature annotation.</text>
</comment>
<dbReference type="InterPro" id="IPR011146">
    <property type="entry name" value="HIT-like"/>
</dbReference>
<feature type="domain" description="HIT" evidence="2">
    <location>
        <begin position="6"/>
        <end position="110"/>
    </location>
</feature>
<dbReference type="SUPFAM" id="SSF54197">
    <property type="entry name" value="HIT-like"/>
    <property type="match status" value="1"/>
</dbReference>
<evidence type="ECO:0000256" key="1">
    <source>
        <dbReference type="PROSITE-ProRule" id="PRU00464"/>
    </source>
</evidence>
<sequence>MDWQDDRIASARDGLNPTLIAEMDSNYAVMADMQFLPGWCILLPKRNVDSLNALDTQERKSFLYDMSVLGDAILSVCKPVRVNYDILGNSDQYLHAHVYPRYAWEQEERLKLPVWLYDSHCWSDPMTGFSEERHGALMHSIRSYLMSHR</sequence>
<dbReference type="OrthoDB" id="9784774at2"/>
<dbReference type="Proteomes" id="UP000029050">
    <property type="component" value="Unassembled WGS sequence"/>
</dbReference>
<dbReference type="eggNOG" id="COG0537">
    <property type="taxonomic scope" value="Bacteria"/>
</dbReference>
<name>A0A087CNJ9_9BIFI</name>
<dbReference type="InterPro" id="IPR036265">
    <property type="entry name" value="HIT-like_sf"/>
</dbReference>
<evidence type="ECO:0000313" key="3">
    <source>
        <dbReference type="EMBL" id="KFI84849.1"/>
    </source>
</evidence>